<dbReference type="STRING" id="106370.Francci3_3830"/>
<dbReference type="Gene3D" id="2.30.42.10">
    <property type="match status" value="1"/>
</dbReference>
<dbReference type="GO" id="GO:0004252">
    <property type="term" value="F:serine-type endopeptidase activity"/>
    <property type="evidence" value="ECO:0007669"/>
    <property type="project" value="InterPro"/>
</dbReference>
<dbReference type="MEROPS" id="S01.494"/>
<dbReference type="Pfam" id="PF13365">
    <property type="entry name" value="Trypsin_2"/>
    <property type="match status" value="1"/>
</dbReference>
<dbReference type="PRINTS" id="PR00834">
    <property type="entry name" value="PROTEASES2C"/>
</dbReference>
<feature type="compositionally biased region" description="Gly residues" evidence="4">
    <location>
        <begin position="1"/>
        <end position="15"/>
    </location>
</feature>
<gene>
    <name evidence="6" type="ordered locus">Francci3_3830</name>
</gene>
<feature type="compositionally biased region" description="Gly residues" evidence="4">
    <location>
        <begin position="101"/>
        <end position="112"/>
    </location>
</feature>
<dbReference type="Pfam" id="PF13180">
    <property type="entry name" value="PDZ_2"/>
    <property type="match status" value="1"/>
</dbReference>
<dbReference type="GO" id="GO:0006508">
    <property type="term" value="P:proteolysis"/>
    <property type="evidence" value="ECO:0007669"/>
    <property type="project" value="UniProtKB-KW"/>
</dbReference>
<dbReference type="Gene3D" id="2.40.10.10">
    <property type="entry name" value="Trypsin-like serine proteases"/>
    <property type="match status" value="2"/>
</dbReference>
<dbReference type="PANTHER" id="PTHR43343:SF3">
    <property type="entry name" value="PROTEASE DO-LIKE 8, CHLOROPLASTIC"/>
    <property type="match status" value="1"/>
</dbReference>
<dbReference type="InterPro" id="IPR009003">
    <property type="entry name" value="Peptidase_S1_PA"/>
</dbReference>
<protein>
    <submittedName>
        <fullName evidence="6">Peptidase S1 and S6, chymotrypsin/Hap</fullName>
    </submittedName>
</protein>
<dbReference type="KEGG" id="fra:Francci3_3830"/>
<dbReference type="AlphaFoldDB" id="Q2J6B2"/>
<dbReference type="InterPro" id="IPR043504">
    <property type="entry name" value="Peptidase_S1_PA_chymotrypsin"/>
</dbReference>
<evidence type="ECO:0000256" key="1">
    <source>
        <dbReference type="ARBA" id="ARBA00010541"/>
    </source>
</evidence>
<dbReference type="InterPro" id="IPR001478">
    <property type="entry name" value="PDZ"/>
</dbReference>
<dbReference type="eggNOG" id="COG0265">
    <property type="taxonomic scope" value="Bacteria"/>
</dbReference>
<evidence type="ECO:0000256" key="2">
    <source>
        <dbReference type="ARBA" id="ARBA00022670"/>
    </source>
</evidence>
<dbReference type="PANTHER" id="PTHR43343">
    <property type="entry name" value="PEPTIDASE S12"/>
    <property type="match status" value="1"/>
</dbReference>
<dbReference type="PROSITE" id="PS50106">
    <property type="entry name" value="PDZ"/>
    <property type="match status" value="1"/>
</dbReference>
<dbReference type="InterPro" id="IPR001940">
    <property type="entry name" value="Peptidase_S1C"/>
</dbReference>
<dbReference type="InterPro" id="IPR051201">
    <property type="entry name" value="Chloro_Bact_Ser_Proteases"/>
</dbReference>
<accession>Q2J6B2</accession>
<reference evidence="6 7" key="1">
    <citation type="journal article" date="2007" name="Genome Res.">
        <title>Genome characteristics of facultatively symbiotic Frankia sp. strains reflect host range and host plant biogeography.</title>
        <authorList>
            <person name="Normand P."/>
            <person name="Lapierre P."/>
            <person name="Tisa L.S."/>
            <person name="Gogarten J.P."/>
            <person name="Alloisio N."/>
            <person name="Bagnarol E."/>
            <person name="Bassi C.A."/>
            <person name="Berry A.M."/>
            <person name="Bickhart D.M."/>
            <person name="Choisne N."/>
            <person name="Couloux A."/>
            <person name="Cournoyer B."/>
            <person name="Cruveiller S."/>
            <person name="Daubin V."/>
            <person name="Demange N."/>
            <person name="Francino M.P."/>
            <person name="Goltsman E."/>
            <person name="Huang Y."/>
            <person name="Kopp O.R."/>
            <person name="Labarre L."/>
            <person name="Lapidus A."/>
            <person name="Lavire C."/>
            <person name="Marechal J."/>
            <person name="Martinez M."/>
            <person name="Mastronunzio J.E."/>
            <person name="Mullin B.C."/>
            <person name="Niemann J."/>
            <person name="Pujic P."/>
            <person name="Rawnsley T."/>
            <person name="Rouy Z."/>
            <person name="Schenowitz C."/>
            <person name="Sellstedt A."/>
            <person name="Tavares F."/>
            <person name="Tomkins J.P."/>
            <person name="Vallenet D."/>
            <person name="Valverde C."/>
            <person name="Wall L.G."/>
            <person name="Wang Y."/>
            <person name="Medigue C."/>
            <person name="Benson D.R."/>
        </authorList>
    </citation>
    <scope>NUCLEOTIDE SEQUENCE [LARGE SCALE GENOMIC DNA]</scope>
    <source>
        <strain evidence="7">DSM 45818 / CECT 9043 / CcI3</strain>
    </source>
</reference>
<evidence type="ECO:0000313" key="7">
    <source>
        <dbReference type="Proteomes" id="UP000001937"/>
    </source>
</evidence>
<dbReference type="InterPro" id="IPR036034">
    <property type="entry name" value="PDZ_sf"/>
</dbReference>
<sequence>MGAPGVGAPGAGAPGAGVSRTGVSGPGAPGARAGCDPGAAATDRGRAAADGNPREPSGGLPTVTAVRGFGTQPPAPPPAETGSPRAWSPTSTPYPLPADSDGGGSESGGSDSGGSNAAPFAVPFADVLTGRSAPRGRLVAPGRPIVLGHRVLLASILVAGLLGGGIGALLVSMTERGSDQQASAALPVGTAAPSSDRRSVASIAATALPSVVTIDAGGGGDGDAAGTGSGVIISPEGYILTNNHVVASAVAARTPISVRRYQEFGQVRADLVGRDPKTDIAVLRIPAPQPLPAVTLGQSGSLVVGAPVVAIGAPFGLAGTVTTGVVSALDRNPMVPAESGTDPTVLIGAIQIDAAINPGNSGGPLLDGLGQMVGINTAIAAVPGHESQSQSGSIGVGFAIPIDFARSVAQEIISTGRATHPYLGVSAATVTAGQAKAMGTTSGARVVNLAPGGPAERAGLRVGDIITRVDTRVISGMNDLIVAARLHRVGDRVSVAYERAGATATTQLTLQEQQR</sequence>
<dbReference type="SUPFAM" id="SSF50156">
    <property type="entry name" value="PDZ domain-like"/>
    <property type="match status" value="1"/>
</dbReference>
<proteinExistence type="inferred from homology"/>
<evidence type="ECO:0000256" key="4">
    <source>
        <dbReference type="SAM" id="MobiDB-lite"/>
    </source>
</evidence>
<evidence type="ECO:0000313" key="6">
    <source>
        <dbReference type="EMBL" id="ABD13180.1"/>
    </source>
</evidence>
<keyword evidence="3" id="KW-0378">Hydrolase</keyword>
<dbReference type="SUPFAM" id="SSF50494">
    <property type="entry name" value="Trypsin-like serine proteases"/>
    <property type="match status" value="1"/>
</dbReference>
<feature type="region of interest" description="Disordered" evidence="4">
    <location>
        <begin position="1"/>
        <end position="117"/>
    </location>
</feature>
<organism evidence="6 7">
    <name type="scientific">Frankia casuarinae (strain DSM 45818 / CECT 9043 / HFP020203 / CcI3)</name>
    <dbReference type="NCBI Taxonomy" id="106370"/>
    <lineage>
        <taxon>Bacteria</taxon>
        <taxon>Bacillati</taxon>
        <taxon>Actinomycetota</taxon>
        <taxon>Actinomycetes</taxon>
        <taxon>Frankiales</taxon>
        <taxon>Frankiaceae</taxon>
        <taxon>Frankia</taxon>
    </lineage>
</organism>
<dbReference type="CDD" id="cd06779">
    <property type="entry name" value="cpPDZ_Deg_HtrA-like"/>
    <property type="match status" value="1"/>
</dbReference>
<evidence type="ECO:0000256" key="3">
    <source>
        <dbReference type="ARBA" id="ARBA00022801"/>
    </source>
</evidence>
<keyword evidence="2" id="KW-0645">Protease</keyword>
<evidence type="ECO:0000259" key="5">
    <source>
        <dbReference type="PROSITE" id="PS50106"/>
    </source>
</evidence>
<dbReference type="Proteomes" id="UP000001937">
    <property type="component" value="Chromosome"/>
</dbReference>
<feature type="domain" description="PDZ" evidence="5">
    <location>
        <begin position="412"/>
        <end position="501"/>
    </location>
</feature>
<dbReference type="SMART" id="SM00228">
    <property type="entry name" value="PDZ"/>
    <property type="match status" value="1"/>
</dbReference>
<comment type="similarity">
    <text evidence="1">Belongs to the peptidase S1C family.</text>
</comment>
<dbReference type="PhylomeDB" id="Q2J6B2"/>
<name>Q2J6B2_FRACC</name>
<dbReference type="EMBL" id="CP000249">
    <property type="protein sequence ID" value="ABD13180.1"/>
    <property type="molecule type" value="Genomic_DNA"/>
</dbReference>
<keyword evidence="7" id="KW-1185">Reference proteome</keyword>
<dbReference type="HOGENOM" id="CLU_020120_3_7_11"/>